<name>A0A5K0U6W3_9VIRU</name>
<protein>
    <submittedName>
        <fullName evidence="2">Uncharacterized protein</fullName>
    </submittedName>
</protein>
<feature type="transmembrane region" description="Helical" evidence="1">
    <location>
        <begin position="132"/>
        <end position="153"/>
    </location>
</feature>
<sequence>MFRSLLRPVNLHQKYAKHLDSVYRLSLNMKNLADTATHSFKEGPVVFDLARIKSSALILDSQCRTGTFDVNSEIETSLTVANNSAELEKFEHSNGMAEHRLERISLACKLPQLQSLDTTSRAIRASGIVTKYSGIAGGVTLVVPPIAGLLLGVGDDSAQVMLSLTGLLLSSPLYVPLFGICIKAGIIHVGCRMFYNHKLGTLV</sequence>
<accession>A0A5K0U6W3</accession>
<reference evidence="2 3" key="1">
    <citation type="submission" date="2018-10" db="EMBL/GenBank/DDBJ databases">
        <authorList>
            <consortium name="IHU Genomes"/>
        </authorList>
    </citation>
    <scope>NUCLEOTIDE SEQUENCE [LARGE SCALE GENOMIC DNA]</scope>
    <source>
        <strain evidence="2 3">A1</strain>
    </source>
</reference>
<evidence type="ECO:0000313" key="3">
    <source>
        <dbReference type="Proteomes" id="UP000594342"/>
    </source>
</evidence>
<gene>
    <name evidence="2" type="ORF">YASMINEVIRUS_22</name>
</gene>
<keyword evidence="1" id="KW-0812">Transmembrane</keyword>
<organism evidence="2 3">
    <name type="scientific">Yasminevirus sp. GU-2018</name>
    <dbReference type="NCBI Taxonomy" id="2420051"/>
    <lineage>
        <taxon>Viruses</taxon>
        <taxon>Varidnaviria</taxon>
        <taxon>Bamfordvirae</taxon>
        <taxon>Nucleocytoviricota</taxon>
        <taxon>Megaviricetes</taxon>
        <taxon>Imitervirales</taxon>
        <taxon>Mimiviridae</taxon>
        <taxon>Klosneuvirinae</taxon>
        <taxon>Yasminevirus</taxon>
        <taxon>Yasminevirus saudimassiliense</taxon>
    </lineage>
</organism>
<keyword evidence="1" id="KW-0472">Membrane</keyword>
<evidence type="ECO:0000256" key="1">
    <source>
        <dbReference type="SAM" id="Phobius"/>
    </source>
</evidence>
<dbReference type="Proteomes" id="UP000594342">
    <property type="component" value="Unassembled WGS sequence"/>
</dbReference>
<proteinExistence type="predicted"/>
<evidence type="ECO:0000313" key="2">
    <source>
        <dbReference type="EMBL" id="VBB17560.1"/>
    </source>
</evidence>
<dbReference type="EMBL" id="UPSH01000001">
    <property type="protein sequence ID" value="VBB17560.1"/>
    <property type="molecule type" value="Genomic_DNA"/>
</dbReference>
<comment type="caution">
    <text evidence="2">The sequence shown here is derived from an EMBL/GenBank/DDBJ whole genome shotgun (WGS) entry which is preliminary data.</text>
</comment>
<keyword evidence="1" id="KW-1133">Transmembrane helix</keyword>
<keyword evidence="3" id="KW-1185">Reference proteome</keyword>
<feature type="transmembrane region" description="Helical" evidence="1">
    <location>
        <begin position="173"/>
        <end position="195"/>
    </location>
</feature>